<evidence type="ECO:0000256" key="4">
    <source>
        <dbReference type="ARBA" id="ARBA00022448"/>
    </source>
</evidence>
<dbReference type="GO" id="GO:0031966">
    <property type="term" value="C:mitochondrial membrane"/>
    <property type="evidence" value="ECO:0007669"/>
    <property type="project" value="UniProtKB-SubCell"/>
</dbReference>
<keyword evidence="9" id="KW-0830">Ubiquinone</keyword>
<evidence type="ECO:0000256" key="7">
    <source>
        <dbReference type="ARBA" id="ARBA00023136"/>
    </source>
</evidence>
<keyword evidence="9" id="KW-0520">NAD</keyword>
<evidence type="ECO:0000256" key="9">
    <source>
        <dbReference type="RuleBase" id="RU003640"/>
    </source>
</evidence>
<comment type="catalytic activity">
    <reaction evidence="8 9">
        <text>a ubiquinone + NADH + 5 H(+)(in) = a ubiquinol + NAD(+) + 4 H(+)(out)</text>
        <dbReference type="Rhea" id="RHEA:29091"/>
        <dbReference type="Rhea" id="RHEA-COMP:9565"/>
        <dbReference type="Rhea" id="RHEA-COMP:9566"/>
        <dbReference type="ChEBI" id="CHEBI:15378"/>
        <dbReference type="ChEBI" id="CHEBI:16389"/>
        <dbReference type="ChEBI" id="CHEBI:17976"/>
        <dbReference type="ChEBI" id="CHEBI:57540"/>
        <dbReference type="ChEBI" id="CHEBI:57945"/>
        <dbReference type="EC" id="7.1.1.2"/>
    </reaction>
</comment>
<dbReference type="PANTHER" id="PTHR11058:SF9">
    <property type="entry name" value="NADH-UBIQUINONE OXIDOREDUCTASE CHAIN 3"/>
    <property type="match status" value="1"/>
</dbReference>
<organism evidence="10">
    <name type="scientific">Laemobothrion tinnunculi</name>
    <dbReference type="NCBI Taxonomy" id="1941263"/>
    <lineage>
        <taxon>Eukaryota</taxon>
        <taxon>Metazoa</taxon>
        <taxon>Ecdysozoa</taxon>
        <taxon>Arthropoda</taxon>
        <taxon>Hexapoda</taxon>
        <taxon>Insecta</taxon>
        <taxon>Pterygota</taxon>
        <taxon>Neoptera</taxon>
        <taxon>Paraneoptera</taxon>
        <taxon>Psocodea</taxon>
        <taxon>Troctomorpha</taxon>
        <taxon>Phthiraptera</taxon>
        <taxon>Amblycera</taxon>
        <taxon>Laemobothriidae</taxon>
        <taxon>Laemobothrion</taxon>
    </lineage>
</organism>
<dbReference type="InterPro" id="IPR038430">
    <property type="entry name" value="NDAH_ubi_oxred_su3_sf"/>
</dbReference>
<feature type="transmembrane region" description="Helical" evidence="9">
    <location>
        <begin position="7"/>
        <end position="26"/>
    </location>
</feature>
<evidence type="ECO:0000256" key="3">
    <source>
        <dbReference type="ARBA" id="ARBA00021007"/>
    </source>
</evidence>
<dbReference type="EMBL" id="MW199171">
    <property type="protein sequence ID" value="QPN54252.1"/>
    <property type="molecule type" value="Genomic_DNA"/>
</dbReference>
<dbReference type="Gene3D" id="1.20.58.1610">
    <property type="entry name" value="NADH:ubiquinone/plastoquinone oxidoreductase, chain 3"/>
    <property type="match status" value="1"/>
</dbReference>
<comment type="similarity">
    <text evidence="2 9">Belongs to the complex I subunit 3 family.</text>
</comment>
<proteinExistence type="inferred from homology"/>
<dbReference type="AlphaFoldDB" id="A0A7T1M860"/>
<protein>
    <recommendedName>
        <fullName evidence="3 9">NADH-ubiquinone oxidoreductase chain 3</fullName>
        <ecNumber evidence="9">7.1.1.2</ecNumber>
    </recommendedName>
</protein>
<feature type="transmembrane region" description="Helical" evidence="9">
    <location>
        <begin position="55"/>
        <end position="78"/>
    </location>
</feature>
<keyword evidence="9" id="KW-1278">Translocase</keyword>
<keyword evidence="7 9" id="KW-0472">Membrane</keyword>
<evidence type="ECO:0000256" key="6">
    <source>
        <dbReference type="ARBA" id="ARBA00022989"/>
    </source>
</evidence>
<accession>A0A7T1M860</accession>
<evidence type="ECO:0000313" key="10">
    <source>
        <dbReference type="EMBL" id="QPN54252.1"/>
    </source>
</evidence>
<comment type="subcellular location">
    <subcellularLocation>
        <location evidence="1">Membrane</location>
    </subcellularLocation>
    <subcellularLocation>
        <location evidence="9">Mitochondrion membrane</location>
        <topology evidence="9">Multi-pass membrane protein</topology>
    </subcellularLocation>
</comment>
<gene>
    <name evidence="10" type="primary">nad3</name>
</gene>
<dbReference type="GO" id="GO:0008137">
    <property type="term" value="F:NADH dehydrogenase (ubiquinone) activity"/>
    <property type="evidence" value="ECO:0007669"/>
    <property type="project" value="UniProtKB-UniRule"/>
</dbReference>
<sequence length="116" mass="13670">MIFLSMVISLNLLIISIMILLSIFFMNNKNLMETSGTPFECGFEPLFVTRVPFSIQYFLILIIFLIFDLEIIIFIPLITNFVMNLFFSILIFSILMMILMLGLIMEWLEGSLEWYF</sequence>
<comment type="function">
    <text evidence="9">Core subunit of the mitochondrial membrane respiratory chain NADH dehydrogenase (Complex I) which catalyzes electron transfer from NADH through the respiratory chain, using ubiquinone as an electron acceptor. Essential for the catalytic activity of complex I.</text>
</comment>
<keyword evidence="6 9" id="KW-1133">Transmembrane helix</keyword>
<geneLocation type="mitochondrion" evidence="10"/>
<evidence type="ECO:0000256" key="1">
    <source>
        <dbReference type="ARBA" id="ARBA00004370"/>
    </source>
</evidence>
<keyword evidence="9 10" id="KW-0496">Mitochondrion</keyword>
<evidence type="ECO:0000256" key="5">
    <source>
        <dbReference type="ARBA" id="ARBA00022692"/>
    </source>
</evidence>
<evidence type="ECO:0000256" key="8">
    <source>
        <dbReference type="ARBA" id="ARBA00049551"/>
    </source>
</evidence>
<keyword evidence="9" id="KW-0249">Electron transport</keyword>
<dbReference type="GO" id="GO:0030964">
    <property type="term" value="C:NADH dehydrogenase complex"/>
    <property type="evidence" value="ECO:0007669"/>
    <property type="project" value="TreeGrafter"/>
</dbReference>
<dbReference type="Pfam" id="PF00507">
    <property type="entry name" value="Oxidored_q4"/>
    <property type="match status" value="1"/>
</dbReference>
<keyword evidence="5 9" id="KW-0812">Transmembrane</keyword>
<dbReference type="PANTHER" id="PTHR11058">
    <property type="entry name" value="NADH-UBIQUINONE OXIDOREDUCTASE CHAIN 3"/>
    <property type="match status" value="1"/>
</dbReference>
<keyword evidence="4 9" id="KW-0813">Transport</keyword>
<dbReference type="InterPro" id="IPR000440">
    <property type="entry name" value="NADH_UbQ/plastoQ_OxRdtase_su3"/>
</dbReference>
<name>A0A7T1M860_9NEOP</name>
<evidence type="ECO:0000256" key="2">
    <source>
        <dbReference type="ARBA" id="ARBA00008472"/>
    </source>
</evidence>
<keyword evidence="9" id="KW-0679">Respiratory chain</keyword>
<feature type="transmembrane region" description="Helical" evidence="9">
    <location>
        <begin position="85"/>
        <end position="108"/>
    </location>
</feature>
<reference evidence="10" key="1">
    <citation type="journal article" date="2020" name="Gene">
        <title>Structure, gene order, and nucleotide composition of mitochondrial genomes in parasitic lice from Amblycera.</title>
        <authorList>
            <person name="Sweet A.D."/>
            <person name="Johnson K.P."/>
            <person name="Cao Y."/>
            <person name="de Moya R.S."/>
            <person name="Skinner R.K."/>
            <person name="Tan M."/>
            <person name="Virrueta-Herrera S."/>
            <person name="Cameron S.L."/>
        </authorList>
    </citation>
    <scope>NUCLEOTIDE SEQUENCE</scope>
    <source>
        <strain evidence="10">Latin</strain>
    </source>
</reference>
<dbReference type="EC" id="7.1.1.2" evidence="9"/>